<dbReference type="Proteomes" id="UP000785783">
    <property type="component" value="Unassembled WGS sequence"/>
</dbReference>
<evidence type="ECO:0000313" key="1">
    <source>
        <dbReference type="EMBL" id="MBL6761292.1"/>
    </source>
</evidence>
<evidence type="ECO:0000313" key="2">
    <source>
        <dbReference type="Proteomes" id="UP000785783"/>
    </source>
</evidence>
<dbReference type="AlphaFoldDB" id="A0A937L4V5"/>
<gene>
    <name evidence="1" type="ORF">ISQ19_01175</name>
</gene>
<sequence length="240" mass="26606">MGKIATIRTAIKNLIADKEDTKQVFIILEALSGNSGLRAFKRFKKTPHAQNILAAEKPLVEYLKDRAWLESLPEGTLGRTYARFTEVEQISADGLTEASVEGRQEERDMSPAQIKYHERMRDAHDLWHVSTGYGRDGLGELCLLAVTYRQLGNPGILVIILFGYLVSRKEAPGLGIGKAIMEGFRLGRLAKGLPGAQWERLLTMPLEDVRKELGIGTPKRYRAIVDATPDLQTAGYAAAE</sequence>
<reference evidence="1" key="1">
    <citation type="submission" date="2020-10" db="EMBL/GenBank/DDBJ databases">
        <title>Microbiome of the Black Sea water column analyzed by genome centric metagenomics.</title>
        <authorList>
            <person name="Cabello-Yeves P.J."/>
            <person name="Callieri C."/>
            <person name="Picazo A."/>
            <person name="Mehrshad M."/>
            <person name="Haro-Moreno J.M."/>
            <person name="Roda-Garcia J."/>
            <person name="Dzembekova N."/>
            <person name="Slabakova V."/>
            <person name="Slabakova N."/>
            <person name="Moncheva S."/>
            <person name="Rodriguez-Valera F."/>
        </authorList>
    </citation>
    <scope>NUCLEOTIDE SEQUENCE</scope>
    <source>
        <strain evidence="1">BS307-5m-G5</strain>
    </source>
</reference>
<name>A0A937L4V5_9PROT</name>
<dbReference type="PANTHER" id="PTHR12922:SF7">
    <property type="entry name" value="UBIQUINONE BIOSYNTHESIS PROTEIN COQ4 HOMOLOG, MITOCHONDRIAL"/>
    <property type="match status" value="1"/>
</dbReference>
<evidence type="ECO:0008006" key="3">
    <source>
        <dbReference type="Google" id="ProtNLM"/>
    </source>
</evidence>
<protein>
    <recommendedName>
        <fullName evidence="3">Ubiquinone biosynthesis protein</fullName>
    </recommendedName>
</protein>
<dbReference type="EMBL" id="JADHOK010000007">
    <property type="protein sequence ID" value="MBL6761292.1"/>
    <property type="molecule type" value="Genomic_DNA"/>
</dbReference>
<dbReference type="Pfam" id="PF05019">
    <property type="entry name" value="Coq4"/>
    <property type="match status" value="1"/>
</dbReference>
<organism evidence="1 2">
    <name type="scientific">PS1 clade bacterium</name>
    <dbReference type="NCBI Taxonomy" id="2175152"/>
    <lineage>
        <taxon>Bacteria</taxon>
        <taxon>Pseudomonadati</taxon>
        <taxon>Pseudomonadota</taxon>
        <taxon>Alphaproteobacteria</taxon>
        <taxon>PS1 clade</taxon>
    </lineage>
</organism>
<dbReference type="GO" id="GO:0006744">
    <property type="term" value="P:ubiquinone biosynthetic process"/>
    <property type="evidence" value="ECO:0007669"/>
    <property type="project" value="InterPro"/>
</dbReference>
<comment type="caution">
    <text evidence="1">The sequence shown here is derived from an EMBL/GenBank/DDBJ whole genome shotgun (WGS) entry which is preliminary data.</text>
</comment>
<dbReference type="PANTHER" id="PTHR12922">
    <property type="entry name" value="UBIQUINONE BIOSYNTHESIS PROTEIN"/>
    <property type="match status" value="1"/>
</dbReference>
<accession>A0A937L4V5</accession>
<dbReference type="InterPro" id="IPR007715">
    <property type="entry name" value="Coq4"/>
</dbReference>
<proteinExistence type="predicted"/>